<dbReference type="RefSeq" id="WP_055031509.1">
    <property type="nucleotide sequence ID" value="NZ_CABMIR010000019.1"/>
</dbReference>
<reference evidence="15 16" key="1">
    <citation type="journal article" date="2015" name="Genome Biol. Evol.">
        <title>The Dynamics of Genetic Interactions between Vibrio metoecus and Vibrio cholerae, Two Close Relatives Co-Occurring in the Environment.</title>
        <authorList>
            <person name="Orata F.D."/>
            <person name="Kirchberger P.C."/>
            <person name="Meheust R."/>
            <person name="Barlow E.J."/>
            <person name="Tarr C.L."/>
            <person name="Boucher Y."/>
        </authorList>
    </citation>
    <scope>NUCLEOTIDE SEQUENCE [LARGE SCALE GENOMIC DNA]</scope>
    <source>
        <strain evidence="15 16">YB5B04</strain>
    </source>
</reference>
<sequence>MSHYHSKPVDDHGHIDWDKDEHEIWHDLITRQQAVVNTRACQAYLEGLGMLNLPTDRLPQLPEINRVLQRETGWQVEPVPALISFDRFFALLAAKKFPVATFLRRRDEFDYLQEPDFFHEVYGHCAMLTHPDFAAFTQIYGQLGAAASPKERSFLARLYWFTVEFGLVQEHNQIKIYGGGILSSPGETLYACESTIPQRVPFDIQQVLRTPYRIDIMQPIYYVLPDLSELYQLSQRDLMALVEQASKAGLLPPLFQPKEHQHAG</sequence>
<dbReference type="InterPro" id="IPR001273">
    <property type="entry name" value="ArAA_hydroxylase"/>
</dbReference>
<comment type="caution">
    <text evidence="15">The sequence shown here is derived from an EMBL/GenBank/DDBJ whole genome shotgun (WGS) entry which is preliminary data.</text>
</comment>
<feature type="binding site" evidence="13">
    <location>
        <position position="119"/>
    </location>
    <ligand>
        <name>Fe cation</name>
        <dbReference type="ChEBI" id="CHEBI:24875"/>
    </ligand>
</feature>
<dbReference type="OrthoDB" id="9780502at2"/>
<evidence type="ECO:0000256" key="8">
    <source>
        <dbReference type="ARBA" id="ARBA00023002"/>
    </source>
</evidence>
<dbReference type="InterPro" id="IPR018301">
    <property type="entry name" value="ArAA_hydroxylase_Fe/CU_BS"/>
</dbReference>
<dbReference type="PROSITE" id="PS00367">
    <property type="entry name" value="BH4_AAA_HYDROXYL_1"/>
    <property type="match status" value="1"/>
</dbReference>
<feature type="domain" description="Biopterin-dependent aromatic amino acid hydroxylase family profile" evidence="14">
    <location>
        <begin position="1"/>
        <end position="264"/>
    </location>
</feature>
<comment type="catalytic activity">
    <reaction evidence="1">
        <text>(6R)-L-erythro-5,6,7,8-tetrahydrobiopterin + L-phenylalanine + O2 = (4aS,6R)-4a-hydroxy-L-erythro-5,6,7,8-tetrahydrobiopterin + L-tyrosine</text>
        <dbReference type="Rhea" id="RHEA:20273"/>
        <dbReference type="ChEBI" id="CHEBI:15379"/>
        <dbReference type="ChEBI" id="CHEBI:15642"/>
        <dbReference type="ChEBI" id="CHEBI:58095"/>
        <dbReference type="ChEBI" id="CHEBI:58315"/>
        <dbReference type="ChEBI" id="CHEBI:59560"/>
        <dbReference type="EC" id="1.14.16.1"/>
    </reaction>
</comment>
<name>A0A0Q0N1R7_VIBMT</name>
<dbReference type="EC" id="1.14.16.1" evidence="5"/>
<dbReference type="InterPro" id="IPR036951">
    <property type="entry name" value="ArAA_hydroxylase_sf"/>
</dbReference>
<dbReference type="Pfam" id="PF00351">
    <property type="entry name" value="Biopterin_H"/>
    <property type="match status" value="1"/>
</dbReference>
<keyword evidence="9 13" id="KW-0408">Iron</keyword>
<evidence type="ECO:0000313" key="16">
    <source>
        <dbReference type="Proteomes" id="UP000050491"/>
    </source>
</evidence>
<evidence type="ECO:0000313" key="15">
    <source>
        <dbReference type="EMBL" id="KQA98198.1"/>
    </source>
</evidence>
<evidence type="ECO:0000256" key="7">
    <source>
        <dbReference type="ARBA" id="ARBA00022723"/>
    </source>
</evidence>
<dbReference type="PANTHER" id="PTHR11473">
    <property type="entry name" value="AROMATIC AMINO ACID HYDROXYLASE"/>
    <property type="match status" value="1"/>
</dbReference>
<dbReference type="CDD" id="cd03348">
    <property type="entry name" value="pro_PheOH"/>
    <property type="match status" value="1"/>
</dbReference>
<evidence type="ECO:0000256" key="10">
    <source>
        <dbReference type="ARBA" id="ARBA00023033"/>
    </source>
</evidence>
<dbReference type="UniPathway" id="UPA00139">
    <property type="reaction ID" value="UER00337"/>
</dbReference>
<dbReference type="PATRIC" id="fig|1481663.12.peg.2363"/>
<dbReference type="EMBL" id="LBGP01000023">
    <property type="protein sequence ID" value="KQA98198.1"/>
    <property type="molecule type" value="Genomic_DNA"/>
</dbReference>
<evidence type="ECO:0000256" key="3">
    <source>
        <dbReference type="ARBA" id="ARBA00005088"/>
    </source>
</evidence>
<dbReference type="Gene3D" id="1.10.800.10">
    <property type="entry name" value="Aromatic amino acid hydroxylase"/>
    <property type="match status" value="1"/>
</dbReference>
<evidence type="ECO:0000256" key="6">
    <source>
        <dbReference type="ARBA" id="ARBA00020276"/>
    </source>
</evidence>
<dbReference type="InterPro" id="IPR019774">
    <property type="entry name" value="Aromatic-AA_hydroxylase_C"/>
</dbReference>
<keyword evidence="10 15" id="KW-0503">Monooxygenase</keyword>
<dbReference type="GO" id="GO:0006559">
    <property type="term" value="P:L-phenylalanine catabolic process"/>
    <property type="evidence" value="ECO:0007669"/>
    <property type="project" value="UniProtKB-UniPathway"/>
</dbReference>
<keyword evidence="7 13" id="KW-0479">Metal-binding</keyword>
<evidence type="ECO:0000256" key="4">
    <source>
        <dbReference type="ARBA" id="ARBA00009712"/>
    </source>
</evidence>
<dbReference type="NCBIfam" id="TIGR01267">
    <property type="entry name" value="Phe4hydrox_mono"/>
    <property type="match status" value="1"/>
</dbReference>
<keyword evidence="11" id="KW-0585">Phenylalanine catabolism</keyword>
<evidence type="ECO:0000256" key="2">
    <source>
        <dbReference type="ARBA" id="ARBA00001954"/>
    </source>
</evidence>
<evidence type="ECO:0000259" key="14">
    <source>
        <dbReference type="PROSITE" id="PS51410"/>
    </source>
</evidence>
<evidence type="ECO:0000256" key="1">
    <source>
        <dbReference type="ARBA" id="ARBA00001060"/>
    </source>
</evidence>
<dbReference type="AlphaFoldDB" id="A0A0Q0N1R7"/>
<dbReference type="GO" id="GO:0005506">
    <property type="term" value="F:iron ion binding"/>
    <property type="evidence" value="ECO:0007669"/>
    <property type="project" value="InterPro"/>
</dbReference>
<evidence type="ECO:0000256" key="13">
    <source>
        <dbReference type="PIRSR" id="PIRSR601273-2"/>
    </source>
</evidence>
<keyword evidence="8 15" id="KW-0560">Oxidoreductase</keyword>
<comment type="cofactor">
    <cofactor evidence="2 13">
        <name>Fe(2+)</name>
        <dbReference type="ChEBI" id="CHEBI:29033"/>
    </cofactor>
</comment>
<evidence type="ECO:0000256" key="12">
    <source>
        <dbReference type="ARBA" id="ARBA00029922"/>
    </source>
</evidence>
<dbReference type="NCBIfam" id="NF008877">
    <property type="entry name" value="PRK11913.1-2"/>
    <property type="match status" value="1"/>
</dbReference>
<evidence type="ECO:0000256" key="11">
    <source>
        <dbReference type="ARBA" id="ARBA00023232"/>
    </source>
</evidence>
<comment type="pathway">
    <text evidence="3">Amino-acid degradation; L-phenylalanine degradation; acetoacetate and fumarate from L-phenylalanine: step 1/6.</text>
</comment>
<dbReference type="GO" id="GO:0004505">
    <property type="term" value="F:phenylalanine 4-monooxygenase activity"/>
    <property type="evidence" value="ECO:0007669"/>
    <property type="project" value="UniProtKB-EC"/>
</dbReference>
<evidence type="ECO:0000256" key="5">
    <source>
        <dbReference type="ARBA" id="ARBA00011995"/>
    </source>
</evidence>
<organism evidence="15 16">
    <name type="scientific">Vibrio metoecus</name>
    <dbReference type="NCBI Taxonomy" id="1481663"/>
    <lineage>
        <taxon>Bacteria</taxon>
        <taxon>Pseudomonadati</taxon>
        <taxon>Pseudomonadota</taxon>
        <taxon>Gammaproteobacteria</taxon>
        <taxon>Vibrionales</taxon>
        <taxon>Vibrionaceae</taxon>
        <taxon>Vibrio</taxon>
    </lineage>
</organism>
<protein>
    <recommendedName>
        <fullName evidence="6">Phenylalanine-4-hydroxylase</fullName>
        <ecNumber evidence="5">1.14.16.1</ecNumber>
    </recommendedName>
    <alternativeName>
        <fullName evidence="12">Phe-4-monooxygenase</fullName>
    </alternativeName>
</protein>
<dbReference type="InterPro" id="IPR005960">
    <property type="entry name" value="Phe-4-hydroxylase_mono"/>
</dbReference>
<dbReference type="PANTHER" id="PTHR11473:SF24">
    <property type="entry name" value="PHENYLALANINE-4-HYDROXYLASE"/>
    <property type="match status" value="1"/>
</dbReference>
<comment type="similarity">
    <text evidence="4">Belongs to the biopterin-dependent aromatic amino acid hydroxylase family.</text>
</comment>
<dbReference type="Proteomes" id="UP000050491">
    <property type="component" value="Unassembled WGS sequence"/>
</dbReference>
<feature type="binding site" evidence="13">
    <location>
        <position position="164"/>
    </location>
    <ligand>
        <name>Fe cation</name>
        <dbReference type="ChEBI" id="CHEBI:24875"/>
    </ligand>
</feature>
<dbReference type="InterPro" id="IPR036329">
    <property type="entry name" value="Aro-AA_hydroxylase_C_sf"/>
</dbReference>
<dbReference type="SUPFAM" id="SSF56534">
    <property type="entry name" value="Aromatic aminoacid monoxygenases, catalytic and oligomerization domains"/>
    <property type="match status" value="1"/>
</dbReference>
<proteinExistence type="inferred from homology"/>
<gene>
    <name evidence="15" type="primary">phhA</name>
    <name evidence="15" type="ORF">XV92_17240</name>
</gene>
<accession>A0A0Q0N1R7</accession>
<dbReference type="PRINTS" id="PR00372">
    <property type="entry name" value="FYWHYDRXLASE"/>
</dbReference>
<dbReference type="PROSITE" id="PS51410">
    <property type="entry name" value="BH4_AAA_HYDROXYL_2"/>
    <property type="match status" value="1"/>
</dbReference>
<feature type="binding site" evidence="13">
    <location>
        <position position="124"/>
    </location>
    <ligand>
        <name>Fe cation</name>
        <dbReference type="ChEBI" id="CHEBI:24875"/>
    </ligand>
</feature>
<evidence type="ECO:0000256" key="9">
    <source>
        <dbReference type="ARBA" id="ARBA00023004"/>
    </source>
</evidence>